<evidence type="ECO:0000313" key="7">
    <source>
        <dbReference type="EMBL" id="AEP08683.1"/>
    </source>
</evidence>
<dbReference type="OrthoDB" id="9787373at2"/>
<dbReference type="GO" id="GO:0042597">
    <property type="term" value="C:periplasmic space"/>
    <property type="evidence" value="ECO:0007669"/>
    <property type="project" value="UniProtKB-SubCell"/>
</dbReference>
<protein>
    <submittedName>
        <fullName evidence="7">Heparinase II/III-like family protein</fullName>
    </submittedName>
</protein>
<dbReference type="InterPro" id="IPR008929">
    <property type="entry name" value="Chondroitin_lyas"/>
</dbReference>
<gene>
    <name evidence="7" type="ordered locus">MICA_338</name>
</gene>
<dbReference type="HOGENOM" id="CLU_025266_0_0_5"/>
<keyword evidence="3" id="KW-0574">Periplasm</keyword>
<feature type="domain" description="Heparinase II/III-like C-terminal" evidence="5">
    <location>
        <begin position="303"/>
        <end position="539"/>
    </location>
</feature>
<comment type="subcellular location">
    <subcellularLocation>
        <location evidence="1">Periplasm</location>
    </subcellularLocation>
</comment>
<proteinExistence type="predicted"/>
<evidence type="ECO:0000259" key="6">
    <source>
        <dbReference type="Pfam" id="PF16889"/>
    </source>
</evidence>
<name>G2KR31_MICAA</name>
<evidence type="ECO:0000256" key="2">
    <source>
        <dbReference type="ARBA" id="ARBA00022729"/>
    </source>
</evidence>
<sequence length="546" mass="60447">MMNLNIIHKIKHRVHAATYNSALYRWTLNGTVPEHLIVKPADPWPGDAAAGRFLCNGIFTLHGEQFPVAQGDWAPSGCSAVWTAHIHGFEWLRDLRALGGDAARRQARMMIESWIEQCGHWHDSAWDAAITGRRMAQWIALYDFYAGSADEDFQSLVLESLVRQGRHLSRVLMGRGVEGMGAFHAMKGLAYAGLGFEGHENWLEQALDMLDRELPRQILSDGGHVSRSPAVLLDVLRILIDLRGALRAGGFPVPDDIQPTIDRASQALRFMRYSDKGFALFNGAQEGDVALVDAVLMQSNARGKILRSLPDTGFERASVGRSVLMVDAGRVPPYPHDVDAHAAPLSFEFCYGRERIFVACGSNPVDDEWRNMLRGTAAHNSVTLDWRNAAEIRKDGHFGRRPRSVVVNRQDTGDACLIDAVHDGYVPLNGVSHRRRLYLSEQGHDLRGEETLTCATNLTREIGVVARFHLHPRVTVSLTKDGTEALLRLPGGAGWSFVQSGGVLSLENSIYMGQGCRPRKTKQLVITTTMNADLAVLKWALQREGA</sequence>
<dbReference type="Pfam" id="PF07940">
    <property type="entry name" value="Hepar_II_III_C"/>
    <property type="match status" value="1"/>
</dbReference>
<dbReference type="PANTHER" id="PTHR39210">
    <property type="entry name" value="HEPARIN-SULFATE LYASE"/>
    <property type="match status" value="1"/>
</dbReference>
<dbReference type="PANTHER" id="PTHR39210:SF1">
    <property type="entry name" value="HEPARIN-SULFATE LYASE"/>
    <property type="match status" value="1"/>
</dbReference>
<evidence type="ECO:0000256" key="3">
    <source>
        <dbReference type="ARBA" id="ARBA00022764"/>
    </source>
</evidence>
<feature type="domain" description="Heparin-sulfate lyase N-terminal" evidence="6">
    <location>
        <begin position="110"/>
        <end position="290"/>
    </location>
</feature>
<keyword evidence="2" id="KW-0732">Signal</keyword>
<dbReference type="Gene3D" id="2.70.98.70">
    <property type="match status" value="1"/>
</dbReference>
<dbReference type="eggNOG" id="COG5360">
    <property type="taxonomic scope" value="Bacteria"/>
</dbReference>
<dbReference type="GO" id="GO:0016829">
    <property type="term" value="F:lyase activity"/>
    <property type="evidence" value="ECO:0007669"/>
    <property type="project" value="UniProtKB-KW"/>
</dbReference>
<dbReference type="KEGG" id="mai:MICA_338"/>
<dbReference type="Pfam" id="PF16889">
    <property type="entry name" value="Hepar_II_III_N"/>
    <property type="match status" value="1"/>
</dbReference>
<dbReference type="RefSeq" id="WP_014101906.1">
    <property type="nucleotide sequence ID" value="NC_016026.1"/>
</dbReference>
<dbReference type="AlphaFoldDB" id="G2KR31"/>
<keyword evidence="4" id="KW-0456">Lyase</keyword>
<dbReference type="InterPro" id="IPR031680">
    <property type="entry name" value="Hepar_II_III_N"/>
</dbReference>
<keyword evidence="8" id="KW-1185">Reference proteome</keyword>
<dbReference type="Gene3D" id="1.50.10.100">
    <property type="entry name" value="Chondroitin AC/alginate lyase"/>
    <property type="match status" value="1"/>
</dbReference>
<reference evidence="7 8" key="1">
    <citation type="journal article" date="2011" name="BMC Genomics">
        <title>Genomic insights into an obligate epibiotic bacterial predator: Micavibrio aeruginosavorus ARL-13.</title>
        <authorList>
            <person name="Wang Z."/>
            <person name="Kadouri D."/>
            <person name="Wu M."/>
        </authorList>
    </citation>
    <scope>NUCLEOTIDE SEQUENCE [LARGE SCALE GENOMIC DNA]</scope>
    <source>
        <strain evidence="7 8">ARL-13</strain>
    </source>
</reference>
<dbReference type="STRING" id="856793.MICA_338"/>
<dbReference type="EMBL" id="CP002382">
    <property type="protein sequence ID" value="AEP08683.1"/>
    <property type="molecule type" value="Genomic_DNA"/>
</dbReference>
<evidence type="ECO:0000256" key="4">
    <source>
        <dbReference type="ARBA" id="ARBA00023239"/>
    </source>
</evidence>
<dbReference type="Proteomes" id="UP000009286">
    <property type="component" value="Chromosome"/>
</dbReference>
<evidence type="ECO:0000259" key="5">
    <source>
        <dbReference type="Pfam" id="PF07940"/>
    </source>
</evidence>
<organism evidence="7 8">
    <name type="scientific">Micavibrio aeruginosavorus (strain ARL-13)</name>
    <dbReference type="NCBI Taxonomy" id="856793"/>
    <lineage>
        <taxon>Bacteria</taxon>
        <taxon>Pseudomonadati</taxon>
        <taxon>Bdellovibrionota</taxon>
        <taxon>Bdellovibrionia</taxon>
        <taxon>Bdellovibrionales</taxon>
        <taxon>Pseudobdellovibrionaceae</taxon>
        <taxon>Micavibrio</taxon>
    </lineage>
</organism>
<evidence type="ECO:0000313" key="8">
    <source>
        <dbReference type="Proteomes" id="UP000009286"/>
    </source>
</evidence>
<dbReference type="InterPro" id="IPR012480">
    <property type="entry name" value="Hepar_II_III_C"/>
</dbReference>
<evidence type="ECO:0000256" key="1">
    <source>
        <dbReference type="ARBA" id="ARBA00004418"/>
    </source>
</evidence>
<accession>G2KR31</accession>